<evidence type="ECO:0000256" key="6">
    <source>
        <dbReference type="ARBA" id="ARBA00023136"/>
    </source>
</evidence>
<feature type="domain" description="TRPM-like" evidence="12">
    <location>
        <begin position="568"/>
        <end position="809"/>
    </location>
</feature>
<dbReference type="Pfam" id="PF25508">
    <property type="entry name" value="TRPM2"/>
    <property type="match status" value="1"/>
</dbReference>
<gene>
    <name evidence="13" type="ORF">MGAL_10B047491</name>
</gene>
<evidence type="ECO:0000256" key="8">
    <source>
        <dbReference type="SAM" id="MobiDB-lite"/>
    </source>
</evidence>
<feature type="transmembrane region" description="Helical" evidence="9">
    <location>
        <begin position="874"/>
        <end position="894"/>
    </location>
</feature>
<feature type="transmembrane region" description="Helical" evidence="9">
    <location>
        <begin position="1123"/>
        <end position="1148"/>
    </location>
</feature>
<keyword evidence="7" id="KW-0407">Ion channel</keyword>
<feature type="domain" description="TRPM SLOG" evidence="11">
    <location>
        <begin position="222"/>
        <end position="482"/>
    </location>
</feature>
<feature type="transmembrane region" description="Helical" evidence="9">
    <location>
        <begin position="939"/>
        <end position="959"/>
    </location>
</feature>
<feature type="transmembrane region" description="Helical" evidence="9">
    <location>
        <begin position="906"/>
        <end position="927"/>
    </location>
</feature>
<feature type="compositionally biased region" description="Basic and acidic residues" evidence="8">
    <location>
        <begin position="1309"/>
        <end position="1320"/>
    </location>
</feature>
<sequence>MAGIGSKIYPSDKNFMPFGGQDFSMQSQFNTGGGTNSRMTMKRDELDEKRAKTQERLTLEDVRFSDMRKKVPLLGRVPQSKMMASNVDESFEQLKEEHITFIKQNFKQLECQKFVPAPNQHKIEKTGVLKCHCGEVLKSHIPHEYNVSPHPSKRKVTSYRYDNLIPSDWKPYIDPNNLGSKPPEKFPIVEWKADQAIQEKNTTSFGKIKFTGMEQVGGMKPAKYLRLTDKEQPDSVGLAIKLMKDHWRIMEPNTPSLIISVVGGAKNFKLNGKMRETFQSGLIKASQTTNAWLITSGFNMGVMKEVGLAVREGQSFEWYKDRFAHGLRCIGIAPWGYVKGRHVLTDHNMNVEGKFDKIAEYLTSNVIEHAKPVPLNSDHTHFIFVDDGYRNLYRGVAKFRARFEKKLSDPIEKGGEGIPVVLIVVEGGRDAIEDAKTSLGQHIPVILCEGTGRAADILVYAYTNPDKGHKIRRSIKKAYFELKPAEKDDPKAKQKAEEGINKVFESVMSCIARKNMISIFHINKNEELDNEILKILLKAKAGEVTEKQRLERLKLALKWDRADIAQEEIFREDALWSRGSFDETMETAILSDNVKFVQIILNQGVVMREFLTSKRLLKLYDLALNEIDINNMPLKKLMIKLGMGENKEMTMQKLSAIVVSLMDKFHYDMEEEEDNDDNDIDIENERNKNEHKHFKYPYKQLLIWSALLLRQQMANFALKMGGEPVTSTVAASRIHFSLAKCIHRNELSVKNKVLAYKEEFDELASVVLDECHSRDPTKAMMIAERRSPTWSNMTSMQMAASADNQTFLASVVCQNSISSTWKRGIGSSWQKVFLVSLFPFLAATPFLDIDKLGDNRMSPTHKFLTFLTSPIAKFTYHSLMYLVFLGLFTYFVLVEFRLAHVTPIEVVCIVWISTFIIDNAYTCLAFPSPTLKCTIRDWFGLLKFLDIGNCVLAIIAFMCHLEGTYADEAKSIFCVNAVVFYIRVLEVYTVNSRLGPKMVMIKKMILELVMFILVLTIFLVAYGVVSQGLMFRQRQSDWRILTDVIYFPYWQFYGELFLDEIEEDENCIIQVVYNMTNSTGMADMYNMTNSTGMADMDNYTDPITWINITAGVPDETYCRKHHWLVPVFLAAYLMIGNVLLLNLLIAIFSNVFQEVEVNSNRIWKYQMYLLVMEFDTKAALVPPLSIFIHIYLIVKWIFRHSCCRKAKGRQYGSRHLEYLQLFEKEQLSNFLRKKKADAKSSTEISNLSMQKRIDELYKMIKEEFLDDEQATVNRETSKAGFESLYRPNTAGEATLHRQISKKGSIKETVPTDKEEEDKREKKPRKKKKKKAKDDEVKLLKAKDNENMLFKAKDDKDKLFKTKDDDDKLFKAKNDKDKLFKADDDEDKLFTSRDDGEKLLKAKDDEGKLLNIDKDLQKPEAEKKVADLLEDNLSDEQYAMAPSLLPISPRRKSPSKNWTMDSDSDDEKPSRSLRMNIQHDSDDNSDLNNFNKAKKKRRSRRSRSQPQDSFSEEDLKFRGSKIRQKLRKKRSRQNDSDSN</sequence>
<feature type="transmembrane region" description="Helical" evidence="9">
    <location>
        <begin position="1008"/>
        <end position="1031"/>
    </location>
</feature>
<feature type="compositionally biased region" description="Basic residues" evidence="8">
    <location>
        <begin position="1491"/>
        <end position="1502"/>
    </location>
</feature>
<feature type="compositionally biased region" description="Basic residues" evidence="8">
    <location>
        <begin position="1517"/>
        <end position="1530"/>
    </location>
</feature>
<feature type="domain" description="Ion transport" evidence="10">
    <location>
        <begin position="880"/>
        <end position="1158"/>
    </location>
</feature>
<evidence type="ECO:0008006" key="15">
    <source>
        <dbReference type="Google" id="ProtNLM"/>
    </source>
</evidence>
<dbReference type="InterPro" id="IPR041491">
    <property type="entry name" value="TRPM_SLOG"/>
</dbReference>
<proteinExistence type="predicted"/>
<accession>A0A8B6E594</accession>
<feature type="transmembrane region" description="Helical" evidence="9">
    <location>
        <begin position="971"/>
        <end position="988"/>
    </location>
</feature>
<protein>
    <recommendedName>
        <fullName evidence="15">TRPM3</fullName>
    </recommendedName>
</protein>
<organism evidence="13 14">
    <name type="scientific">Mytilus galloprovincialis</name>
    <name type="common">Mediterranean mussel</name>
    <dbReference type="NCBI Taxonomy" id="29158"/>
    <lineage>
        <taxon>Eukaryota</taxon>
        <taxon>Metazoa</taxon>
        <taxon>Spiralia</taxon>
        <taxon>Lophotrochozoa</taxon>
        <taxon>Mollusca</taxon>
        <taxon>Bivalvia</taxon>
        <taxon>Autobranchia</taxon>
        <taxon>Pteriomorphia</taxon>
        <taxon>Mytilida</taxon>
        <taxon>Mytiloidea</taxon>
        <taxon>Mytilidae</taxon>
        <taxon>Mytilinae</taxon>
        <taxon>Mytilus</taxon>
    </lineage>
</organism>
<dbReference type="InterPro" id="IPR057366">
    <property type="entry name" value="TRPM-like"/>
</dbReference>
<keyword evidence="2" id="KW-0813">Transport</keyword>
<keyword evidence="14" id="KW-1185">Reference proteome</keyword>
<evidence type="ECO:0000256" key="9">
    <source>
        <dbReference type="SAM" id="Phobius"/>
    </source>
</evidence>
<evidence type="ECO:0000256" key="2">
    <source>
        <dbReference type="ARBA" id="ARBA00022448"/>
    </source>
</evidence>
<dbReference type="GO" id="GO:0099604">
    <property type="term" value="F:ligand-gated calcium channel activity"/>
    <property type="evidence" value="ECO:0007669"/>
    <property type="project" value="TreeGrafter"/>
</dbReference>
<feature type="region of interest" description="Disordered" evidence="8">
    <location>
        <begin position="1438"/>
        <end position="1538"/>
    </location>
</feature>
<feature type="transmembrane region" description="Helical" evidence="9">
    <location>
        <begin position="1178"/>
        <end position="1198"/>
    </location>
</feature>
<dbReference type="PANTHER" id="PTHR13800:SF12">
    <property type="entry name" value="TRANSIENT RECEPTOR POTENTIAL CATION CHANNEL SUBFAMILY M MEMBER-LIKE 2"/>
    <property type="match status" value="1"/>
</dbReference>
<evidence type="ECO:0000256" key="4">
    <source>
        <dbReference type="ARBA" id="ARBA00022989"/>
    </source>
</evidence>
<feature type="region of interest" description="Disordered" evidence="8">
    <location>
        <begin position="1292"/>
        <end position="1337"/>
    </location>
</feature>
<evidence type="ECO:0000256" key="7">
    <source>
        <dbReference type="ARBA" id="ARBA00023303"/>
    </source>
</evidence>
<keyword evidence="5" id="KW-0406">Ion transport</keyword>
<evidence type="ECO:0000313" key="14">
    <source>
        <dbReference type="Proteomes" id="UP000596742"/>
    </source>
</evidence>
<dbReference type="OrthoDB" id="6238217at2759"/>
<dbReference type="EMBL" id="UYJE01004635">
    <property type="protein sequence ID" value="VDI29891.1"/>
    <property type="molecule type" value="Genomic_DNA"/>
</dbReference>
<dbReference type="GO" id="GO:0005886">
    <property type="term" value="C:plasma membrane"/>
    <property type="evidence" value="ECO:0007669"/>
    <property type="project" value="TreeGrafter"/>
</dbReference>
<dbReference type="InterPro" id="IPR050927">
    <property type="entry name" value="TRPM"/>
</dbReference>
<keyword evidence="3 9" id="KW-0812">Transmembrane</keyword>
<feature type="compositionally biased region" description="Basic residues" evidence="8">
    <location>
        <begin position="1321"/>
        <end position="1330"/>
    </location>
</feature>
<dbReference type="Pfam" id="PF18139">
    <property type="entry name" value="LSDAT_euk"/>
    <property type="match status" value="1"/>
</dbReference>
<keyword evidence="6 9" id="KW-0472">Membrane</keyword>
<comment type="subcellular location">
    <subcellularLocation>
        <location evidence="1">Membrane</location>
        <topology evidence="1">Multi-pass membrane protein</topology>
    </subcellularLocation>
</comment>
<keyword evidence="4 9" id="KW-1133">Transmembrane helix</keyword>
<name>A0A8B6E594_MYTGA</name>
<dbReference type="Proteomes" id="UP000596742">
    <property type="component" value="Unassembled WGS sequence"/>
</dbReference>
<reference evidence="13" key="1">
    <citation type="submission" date="2018-11" db="EMBL/GenBank/DDBJ databases">
        <authorList>
            <person name="Alioto T."/>
            <person name="Alioto T."/>
        </authorList>
    </citation>
    <scope>NUCLEOTIDE SEQUENCE</scope>
</reference>
<evidence type="ECO:0000256" key="1">
    <source>
        <dbReference type="ARBA" id="ARBA00004141"/>
    </source>
</evidence>
<dbReference type="Pfam" id="PF00520">
    <property type="entry name" value="Ion_trans"/>
    <property type="match status" value="1"/>
</dbReference>
<evidence type="ECO:0000256" key="5">
    <source>
        <dbReference type="ARBA" id="ARBA00023065"/>
    </source>
</evidence>
<evidence type="ECO:0000259" key="10">
    <source>
        <dbReference type="Pfam" id="PF00520"/>
    </source>
</evidence>
<dbReference type="PANTHER" id="PTHR13800">
    <property type="entry name" value="TRANSIENT RECEPTOR POTENTIAL CATION CHANNEL, SUBFAMILY M, MEMBER 6"/>
    <property type="match status" value="1"/>
</dbReference>
<evidence type="ECO:0000259" key="12">
    <source>
        <dbReference type="Pfam" id="PF25508"/>
    </source>
</evidence>
<dbReference type="InterPro" id="IPR005821">
    <property type="entry name" value="Ion_trans_dom"/>
</dbReference>
<comment type="caution">
    <text evidence="13">The sequence shown here is derived from an EMBL/GenBank/DDBJ whole genome shotgun (WGS) entry which is preliminary data.</text>
</comment>
<evidence type="ECO:0000259" key="11">
    <source>
        <dbReference type="Pfam" id="PF18139"/>
    </source>
</evidence>
<evidence type="ECO:0000256" key="3">
    <source>
        <dbReference type="ARBA" id="ARBA00022692"/>
    </source>
</evidence>
<evidence type="ECO:0000313" key="13">
    <source>
        <dbReference type="EMBL" id="VDI29891.1"/>
    </source>
</evidence>